<dbReference type="Proteomes" id="UP000823941">
    <property type="component" value="Chromosome 10"/>
</dbReference>
<feature type="domain" description="MADF" evidence="2">
    <location>
        <begin position="10"/>
        <end position="104"/>
    </location>
</feature>
<dbReference type="PANTHER" id="PTHR21505">
    <property type="entry name" value="MADF DOMAIN-CONTAINING PROTEIN-RELATED"/>
    <property type="match status" value="1"/>
</dbReference>
<evidence type="ECO:0000259" key="2">
    <source>
        <dbReference type="PROSITE" id="PS51029"/>
    </source>
</evidence>
<feature type="region of interest" description="Disordered" evidence="1">
    <location>
        <begin position="146"/>
        <end position="176"/>
    </location>
</feature>
<evidence type="ECO:0000313" key="3">
    <source>
        <dbReference type="EMBL" id="KAG7307147.1"/>
    </source>
</evidence>
<dbReference type="SMART" id="SM00595">
    <property type="entry name" value="MADF"/>
    <property type="match status" value="1"/>
</dbReference>
<dbReference type="PROSITE" id="PS51029">
    <property type="entry name" value="MADF"/>
    <property type="match status" value="1"/>
</dbReference>
<reference evidence="3 4" key="1">
    <citation type="submission" date="2021-06" db="EMBL/GenBank/DDBJ databases">
        <title>A haploid diamondback moth (Plutella xylostella L.) genome assembly resolves 31 chromosomes and identifies a diamide resistance mutation.</title>
        <authorList>
            <person name="Ward C.M."/>
            <person name="Perry K.D."/>
            <person name="Baker G."/>
            <person name="Powis K."/>
            <person name="Heckel D.G."/>
            <person name="Baxter S.W."/>
        </authorList>
    </citation>
    <scope>NUCLEOTIDE SEQUENCE [LARGE SCALE GENOMIC DNA]</scope>
    <source>
        <strain evidence="3 4">LV</strain>
        <tissue evidence="3">Single pupa</tissue>
    </source>
</reference>
<accession>A0ABQ7QQ44</accession>
<feature type="compositionally biased region" description="Basic and acidic residues" evidence="1">
    <location>
        <begin position="147"/>
        <end position="162"/>
    </location>
</feature>
<dbReference type="InterPro" id="IPR006578">
    <property type="entry name" value="MADF-dom"/>
</dbReference>
<dbReference type="Pfam" id="PF10545">
    <property type="entry name" value="MADF_DNA_bdg"/>
    <property type="match status" value="1"/>
</dbReference>
<keyword evidence="4" id="KW-1185">Reference proteome</keyword>
<protein>
    <recommendedName>
        <fullName evidence="2">MADF domain-containing protein</fullName>
    </recommendedName>
</protein>
<evidence type="ECO:0000313" key="4">
    <source>
        <dbReference type="Proteomes" id="UP000823941"/>
    </source>
</evidence>
<proteinExistence type="predicted"/>
<comment type="caution">
    <text evidence="3">The sequence shown here is derived from an EMBL/GenBank/DDBJ whole genome shotgun (WGS) entry which is preliminary data.</text>
</comment>
<dbReference type="EMBL" id="JAHIBW010000010">
    <property type="protein sequence ID" value="KAG7307147.1"/>
    <property type="molecule type" value="Genomic_DNA"/>
</dbReference>
<sequence length="242" mass="28142">MKTEKEAITEFLEAYKCLPCLWDQSDPLYKKRAAKIQAYKILLAKYTEIDKNATIQTVRKKIENFRTAYKREFKKIRAFAAHGNVHIPQLWYYNLLTFLDEPKDEPGPSSNTYYIREMSMESSNDSNEDQEDNDSKSLLAQMLMKNDSQEDDKQNSSDDDLKPVYIMDEDEPEDNRESLNIEEKDIAIRTEDNGESEAFGKSIGLQLKHLDSMQRNIAEKLISEIIFYGRLAKLKVDSTINI</sequence>
<organism evidence="3 4">
    <name type="scientific">Plutella xylostella</name>
    <name type="common">Diamondback moth</name>
    <name type="synonym">Plutella maculipennis</name>
    <dbReference type="NCBI Taxonomy" id="51655"/>
    <lineage>
        <taxon>Eukaryota</taxon>
        <taxon>Metazoa</taxon>
        <taxon>Ecdysozoa</taxon>
        <taxon>Arthropoda</taxon>
        <taxon>Hexapoda</taxon>
        <taxon>Insecta</taxon>
        <taxon>Pterygota</taxon>
        <taxon>Neoptera</taxon>
        <taxon>Endopterygota</taxon>
        <taxon>Lepidoptera</taxon>
        <taxon>Glossata</taxon>
        <taxon>Ditrysia</taxon>
        <taxon>Yponomeutoidea</taxon>
        <taxon>Plutellidae</taxon>
        <taxon>Plutella</taxon>
    </lineage>
</organism>
<dbReference type="PANTHER" id="PTHR21505:SF8">
    <property type="entry name" value="DPT-YFP REPRESSOR BY OVEREXPRESSION, ISOFORM D-RELATED"/>
    <property type="match status" value="1"/>
</dbReference>
<gene>
    <name evidence="3" type="ORF">JYU34_007292</name>
</gene>
<name>A0ABQ7QQ44_PLUXY</name>
<evidence type="ECO:0000256" key="1">
    <source>
        <dbReference type="SAM" id="MobiDB-lite"/>
    </source>
</evidence>